<dbReference type="InterPro" id="IPR053916">
    <property type="entry name" value="DUF6978"/>
</dbReference>
<gene>
    <name evidence="2" type="ORF">EM848_10120</name>
    <name evidence="1" type="ORF">EMO90_06060</name>
</gene>
<dbReference type="Proteomes" id="UP000374630">
    <property type="component" value="Unassembled WGS sequence"/>
</dbReference>
<sequence>MPKKASKPRWTLSQEEAERLIVELKDAVEHYVVMPSPGEQNCEFHVEAQESDDSFVISLFRGKLNTERHMISARIAESGIQLMRLCVNGTPHPNPKNTVPDPGRTHLHIYREGFDDHIAYPVDIESPNFVEDTILLLDKFHVIRKPDFQEGLEGTI</sequence>
<proteinExistence type="predicted"/>
<organism evidence="2 3">
    <name type="scientific">Bifidobacterium vespertilionis</name>
    <dbReference type="NCBI Taxonomy" id="2562524"/>
    <lineage>
        <taxon>Bacteria</taxon>
        <taxon>Bacillati</taxon>
        <taxon>Actinomycetota</taxon>
        <taxon>Actinomycetes</taxon>
        <taxon>Bifidobacteriales</taxon>
        <taxon>Bifidobacteriaceae</taxon>
        <taxon>Bifidobacterium</taxon>
    </lineage>
</organism>
<accession>A0A5J5DZ49</accession>
<dbReference type="EMBL" id="RZOA01000024">
    <property type="protein sequence ID" value="KAA8821809.1"/>
    <property type="molecule type" value="Genomic_DNA"/>
</dbReference>
<comment type="caution">
    <text evidence="2">The sequence shown here is derived from an EMBL/GenBank/DDBJ whole genome shotgun (WGS) entry which is preliminary data.</text>
</comment>
<dbReference type="Proteomes" id="UP000345527">
    <property type="component" value="Unassembled WGS sequence"/>
</dbReference>
<evidence type="ECO:0000313" key="2">
    <source>
        <dbReference type="EMBL" id="KAA8821809.1"/>
    </source>
</evidence>
<evidence type="ECO:0000313" key="4">
    <source>
        <dbReference type="Proteomes" id="UP000374630"/>
    </source>
</evidence>
<name>A0A5J5DZ49_9BIFI</name>
<evidence type="ECO:0000313" key="1">
    <source>
        <dbReference type="EMBL" id="KAA8820744.1"/>
    </source>
</evidence>
<keyword evidence="4" id="KW-1185">Reference proteome</keyword>
<dbReference type="RefSeq" id="WP_150354810.1">
    <property type="nucleotide sequence ID" value="NZ_RZNZ01000007.1"/>
</dbReference>
<evidence type="ECO:0000313" key="3">
    <source>
        <dbReference type="Proteomes" id="UP000345527"/>
    </source>
</evidence>
<protein>
    <submittedName>
        <fullName evidence="2">Uncharacterized protein</fullName>
    </submittedName>
</protein>
<dbReference type="EMBL" id="RZNZ01000007">
    <property type="protein sequence ID" value="KAA8820744.1"/>
    <property type="molecule type" value="Genomic_DNA"/>
</dbReference>
<reference evidence="3 4" key="1">
    <citation type="journal article" date="2019" name="Syst. Appl. Microbiol.">
        <title>Characterization of Bifidobacterium species in feaces of the Egyptian fruit bat: Description of B. vespertilionis sp. nov. and B. rousetti sp. nov.</title>
        <authorList>
            <person name="Modesto M."/>
            <person name="Satti M."/>
            <person name="Watanabe K."/>
            <person name="Puglisi E."/>
            <person name="Morelli L."/>
            <person name="Huang C.-H."/>
            <person name="Liou J.-S."/>
            <person name="Miyashita M."/>
            <person name="Tamura T."/>
            <person name="Saito S."/>
            <person name="Mori K."/>
            <person name="Huang L."/>
            <person name="Sciavilla P."/>
            <person name="Sandri C."/>
            <person name="Spiezio C."/>
            <person name="Vitali F."/>
            <person name="Cavalieri D."/>
            <person name="Perpetuini G."/>
            <person name="Tofalo R."/>
            <person name="Bonetti A."/>
            <person name="Arita M."/>
            <person name="Mattarelli P."/>
        </authorList>
    </citation>
    <scope>NUCLEOTIDE SEQUENCE [LARGE SCALE GENOMIC DNA]</scope>
    <source>
        <strain evidence="1 4">RST16</strain>
        <strain evidence="2 3">RST8</strain>
    </source>
</reference>
<dbReference type="Pfam" id="PF22398">
    <property type="entry name" value="DUF6978"/>
    <property type="match status" value="1"/>
</dbReference>
<dbReference type="AlphaFoldDB" id="A0A5J5DZ49"/>
<dbReference type="OrthoDB" id="1550866at2"/>